<dbReference type="SUPFAM" id="SSF56801">
    <property type="entry name" value="Acetyl-CoA synthetase-like"/>
    <property type="match status" value="1"/>
</dbReference>
<dbReference type="PROSITE" id="PS00455">
    <property type="entry name" value="AMP_BINDING"/>
    <property type="match status" value="1"/>
</dbReference>
<dbReference type="PANTHER" id="PTHR43201">
    <property type="entry name" value="ACYL-COA SYNTHETASE"/>
    <property type="match status" value="1"/>
</dbReference>
<dbReference type="GeneID" id="27363438"/>
<dbReference type="Proteomes" id="UP000053342">
    <property type="component" value="Unassembled WGS sequence"/>
</dbReference>
<evidence type="ECO:0000313" key="4">
    <source>
        <dbReference type="Proteomes" id="UP000053342"/>
    </source>
</evidence>
<dbReference type="OrthoDB" id="10253115at2759"/>
<name>A0A0D2BFS7_9EURO</name>
<dbReference type="AlphaFoldDB" id="A0A0D2BFS7"/>
<dbReference type="RefSeq" id="XP_016256583.1">
    <property type="nucleotide sequence ID" value="XM_016413023.1"/>
</dbReference>
<reference evidence="3 4" key="1">
    <citation type="submission" date="2015-01" db="EMBL/GenBank/DDBJ databases">
        <title>The Genome Sequence of Exophiala oligosperma CBS72588.</title>
        <authorList>
            <consortium name="The Broad Institute Genomics Platform"/>
            <person name="Cuomo C."/>
            <person name="de Hoog S."/>
            <person name="Gorbushina A."/>
            <person name="Stielow B."/>
            <person name="Teixiera M."/>
            <person name="Abouelleil A."/>
            <person name="Chapman S.B."/>
            <person name="Priest M."/>
            <person name="Young S.K."/>
            <person name="Wortman J."/>
            <person name="Nusbaum C."/>
            <person name="Birren B."/>
        </authorList>
    </citation>
    <scope>NUCLEOTIDE SEQUENCE [LARGE SCALE GENOMIC DNA]</scope>
    <source>
        <strain evidence="3 4">CBS 72588</strain>
    </source>
</reference>
<dbReference type="PANTHER" id="PTHR43201:SF30">
    <property type="entry name" value="AMP-DEPENDENT SYNTHETASE_LIGASE DOMAIN-CONTAINING PROTEIN"/>
    <property type="match status" value="1"/>
</dbReference>
<dbReference type="GO" id="GO:0031956">
    <property type="term" value="F:medium-chain fatty acid-CoA ligase activity"/>
    <property type="evidence" value="ECO:0007669"/>
    <property type="project" value="TreeGrafter"/>
</dbReference>
<sequence>MVDCKGVYKPSSPEPSDLAWVDGLTTVPLIQGTVGERFIETVKRYPDRTAIQTASDQVTYKQLDELSDALAATLVDLGVNKSDRVAVSLGHCIEYAVIVYACVKVGAVLVPLNPAHKPRQTINSLKHISARCYIVSAEITLPFRQPQSTVELLNEICAARGDNTALFSPVPSLEHILLIDNSSGRVDVVRYPGLHNYHTVSAAHVGQKFHQHNDAHEGDVVNIQFTSGTTSSPKAACLTHRNVLNNGFFVGYGMELTEKDIICCPPPMYHCFGQVLGLMTAMTHGVTLILPAESFNPNVAVNSVLVNKVTVLYGVPTMFLAYLDVIAEQSIAPTTLASLRTGVIGGSPIPPSLRKQLHEKMNLSALTSVYGMTEASPIVTQTRSTDSLEKKLHTVGRVMPHMSLRIADRANPHRVLRRGQKGEVQMSGYSVMPGYWNAEEENAETLLLEDDDGLNGSSNSTNGTSSTRRIWLRSGDEGLIDEDGYIRITGRIKDIIIRGGENIHPAEIENCLMGYDLVADASVVGLFDERYGEVIGSFVIPKAAVRPVITDTDQDSCADLRTDQSDNTNCSLTLTPSDIRSWVLSRLGKMFVPKYVFWVSNMPLTASGKVMKFRLREIGNEWLDKRA</sequence>
<dbReference type="InterPro" id="IPR045851">
    <property type="entry name" value="AMP-bd_C_sf"/>
</dbReference>
<keyword evidence="4" id="KW-1185">Reference proteome</keyword>
<proteinExistence type="predicted"/>
<evidence type="ECO:0000259" key="2">
    <source>
        <dbReference type="Pfam" id="PF13193"/>
    </source>
</evidence>
<dbReference type="EMBL" id="KN847360">
    <property type="protein sequence ID" value="KIW36367.1"/>
    <property type="molecule type" value="Genomic_DNA"/>
</dbReference>
<dbReference type="InterPro" id="IPR042099">
    <property type="entry name" value="ANL_N_sf"/>
</dbReference>
<dbReference type="HOGENOM" id="CLU_000022_59_7_1"/>
<dbReference type="InterPro" id="IPR000873">
    <property type="entry name" value="AMP-dep_synth/lig_dom"/>
</dbReference>
<protein>
    <recommendedName>
        <fullName evidence="5">AMP-dependent synthetase/ligase domain-containing protein</fullName>
    </recommendedName>
</protein>
<evidence type="ECO:0000313" key="3">
    <source>
        <dbReference type="EMBL" id="KIW36367.1"/>
    </source>
</evidence>
<dbReference type="VEuPathDB" id="FungiDB:PV06_11364"/>
<dbReference type="InterPro" id="IPR020845">
    <property type="entry name" value="AMP-binding_CS"/>
</dbReference>
<dbReference type="Gene3D" id="3.40.50.12780">
    <property type="entry name" value="N-terminal domain of ligase-like"/>
    <property type="match status" value="1"/>
</dbReference>
<dbReference type="GO" id="GO:0006631">
    <property type="term" value="P:fatty acid metabolic process"/>
    <property type="evidence" value="ECO:0007669"/>
    <property type="project" value="TreeGrafter"/>
</dbReference>
<evidence type="ECO:0000259" key="1">
    <source>
        <dbReference type="Pfam" id="PF00501"/>
    </source>
</evidence>
<feature type="domain" description="AMP-dependent synthetase/ligase" evidence="1">
    <location>
        <begin position="40"/>
        <end position="436"/>
    </location>
</feature>
<dbReference type="STRING" id="215243.A0A0D2BFS7"/>
<dbReference type="Pfam" id="PF13193">
    <property type="entry name" value="AMP-binding_C"/>
    <property type="match status" value="1"/>
</dbReference>
<feature type="domain" description="AMP-binding enzyme C-terminal" evidence="2">
    <location>
        <begin position="507"/>
        <end position="609"/>
    </location>
</feature>
<gene>
    <name evidence="3" type="ORF">PV06_11364</name>
</gene>
<dbReference type="Gene3D" id="3.30.300.30">
    <property type="match status" value="1"/>
</dbReference>
<dbReference type="InterPro" id="IPR025110">
    <property type="entry name" value="AMP-bd_C"/>
</dbReference>
<accession>A0A0D2BFS7</accession>
<dbReference type="Pfam" id="PF00501">
    <property type="entry name" value="AMP-binding"/>
    <property type="match status" value="1"/>
</dbReference>
<evidence type="ECO:0008006" key="5">
    <source>
        <dbReference type="Google" id="ProtNLM"/>
    </source>
</evidence>
<organism evidence="3 4">
    <name type="scientific">Exophiala oligosperma</name>
    <dbReference type="NCBI Taxonomy" id="215243"/>
    <lineage>
        <taxon>Eukaryota</taxon>
        <taxon>Fungi</taxon>
        <taxon>Dikarya</taxon>
        <taxon>Ascomycota</taxon>
        <taxon>Pezizomycotina</taxon>
        <taxon>Eurotiomycetes</taxon>
        <taxon>Chaetothyriomycetidae</taxon>
        <taxon>Chaetothyriales</taxon>
        <taxon>Herpotrichiellaceae</taxon>
        <taxon>Exophiala</taxon>
    </lineage>
</organism>